<dbReference type="GO" id="GO:0016405">
    <property type="term" value="F:CoA-ligase activity"/>
    <property type="evidence" value="ECO:0007669"/>
    <property type="project" value="TreeGrafter"/>
</dbReference>
<evidence type="ECO:0000256" key="1">
    <source>
        <dbReference type="SAM" id="Phobius"/>
    </source>
</evidence>
<sequence>MKEIFNLLELKKNSQEKAIVCGIESITYSELYKYSVEVGHAIFNESSENIIVFMPNGIDYVAAFFAIMYVDKVVYPISNKSKDNEIRSAILRTDATVVLCCKETYARAKEATADLAVQVLCVEDIRNVENKYNIDRRKRKIQNENPVSVLLNTSGSTDIHKIVMLTERGILCNCKDWIDIALEANGGEKMLVAMPTCTSFGTVVIVTCTMLGWTMVFFPTFFNSATLLKTIQTEGITHLICIGSMLNILAKDIEGIVPKNEYNSLKFIGIGGNKAVPQTIKTMMMFFENAAISPGYGITEATCIVTAITPKLSRTNEEKFLEKIESAGIPLRNVTVKIGPQLNCNTKGGEILVSGPAIMQGYYNDEIKTKNVLEDGVLHTGDIGYFDEEGYLYIVGRIKNIIKTGGYTVFPEEVENILQSTNNVKEAHVYSIKDELLDERIAADIILIDENKNNIDEIKECCMDHLADYKVPEIFRIVSKIEKTKTGKIVRKVYK</sequence>
<dbReference type="InterPro" id="IPR000873">
    <property type="entry name" value="AMP-dep_synth/lig_dom"/>
</dbReference>
<feature type="domain" description="AMP-binding enzyme C-terminal" evidence="3">
    <location>
        <begin position="413"/>
        <end position="488"/>
    </location>
</feature>
<proteinExistence type="predicted"/>
<dbReference type="Proteomes" id="UP001296580">
    <property type="component" value="Unassembled WGS sequence"/>
</dbReference>
<keyword evidence="4" id="KW-0436">Ligase</keyword>
<dbReference type="Pfam" id="PF00501">
    <property type="entry name" value="AMP-binding"/>
    <property type="match status" value="1"/>
</dbReference>
<keyword evidence="1" id="KW-1133">Transmembrane helix</keyword>
<reference evidence="4" key="2">
    <citation type="submission" date="2020-02" db="EMBL/GenBank/DDBJ databases">
        <authorList>
            <person name="Littmann E."/>
            <person name="Sorbara M."/>
        </authorList>
    </citation>
    <scope>NUCLEOTIDE SEQUENCE</scope>
    <source>
        <strain evidence="4">MSK.15.32</strain>
    </source>
</reference>
<dbReference type="AlphaFoldDB" id="A0AAJ3FC42"/>
<dbReference type="InterPro" id="IPR042099">
    <property type="entry name" value="ANL_N_sf"/>
</dbReference>
<evidence type="ECO:0000259" key="2">
    <source>
        <dbReference type="Pfam" id="PF00501"/>
    </source>
</evidence>
<reference evidence="4" key="1">
    <citation type="journal article" date="2020" name="Cell Host Microbe">
        <title>Functional and Genomic Variation between Human-Derived Isolates of Lachnospiraceae Reveals Inter- and Intra-Species Diversity.</title>
        <authorList>
            <person name="Sorbara M.T."/>
            <person name="Littmann E.R."/>
            <person name="Fontana E."/>
            <person name="Moody T.U."/>
            <person name="Kohout C.E."/>
            <person name="Gjonbalaj M."/>
            <person name="Eaton V."/>
            <person name="Seok R."/>
            <person name="Leiner I.M."/>
            <person name="Pamer E.G."/>
        </authorList>
    </citation>
    <scope>NUCLEOTIDE SEQUENCE</scope>
    <source>
        <strain evidence="4">MSK.15.32</strain>
    </source>
</reference>
<dbReference type="InterPro" id="IPR045851">
    <property type="entry name" value="AMP-bd_C_sf"/>
</dbReference>
<gene>
    <name evidence="4" type="ORF">G4993_03810</name>
</gene>
<keyword evidence="1" id="KW-0812">Transmembrane</keyword>
<keyword evidence="1" id="KW-0472">Membrane</keyword>
<feature type="domain" description="AMP-dependent synthetase/ligase" evidence="2">
    <location>
        <begin position="12"/>
        <end position="363"/>
    </location>
</feature>
<evidence type="ECO:0000259" key="3">
    <source>
        <dbReference type="Pfam" id="PF13193"/>
    </source>
</evidence>
<feature type="transmembrane region" description="Helical" evidence="1">
    <location>
        <begin position="199"/>
        <end position="222"/>
    </location>
</feature>
<organism evidence="4 5">
    <name type="scientific">Mediterraneibacter gnavus</name>
    <name type="common">Ruminococcus gnavus</name>
    <dbReference type="NCBI Taxonomy" id="33038"/>
    <lineage>
        <taxon>Bacteria</taxon>
        <taxon>Bacillati</taxon>
        <taxon>Bacillota</taxon>
        <taxon>Clostridia</taxon>
        <taxon>Lachnospirales</taxon>
        <taxon>Lachnospiraceae</taxon>
        <taxon>Mediterraneibacter</taxon>
    </lineage>
</organism>
<dbReference type="PANTHER" id="PTHR24096">
    <property type="entry name" value="LONG-CHAIN-FATTY-ACID--COA LIGASE"/>
    <property type="match status" value="1"/>
</dbReference>
<dbReference type="Gene3D" id="3.40.50.12780">
    <property type="entry name" value="N-terminal domain of ligase-like"/>
    <property type="match status" value="1"/>
</dbReference>
<evidence type="ECO:0000313" key="4">
    <source>
        <dbReference type="EMBL" id="NSI57526.1"/>
    </source>
</evidence>
<dbReference type="SUPFAM" id="SSF56801">
    <property type="entry name" value="Acetyl-CoA synthetase-like"/>
    <property type="match status" value="1"/>
</dbReference>
<accession>A0AAJ3FC42</accession>
<comment type="caution">
    <text evidence="4">The sequence shown here is derived from an EMBL/GenBank/DDBJ whole genome shotgun (WGS) entry which is preliminary data.</text>
</comment>
<evidence type="ECO:0000313" key="5">
    <source>
        <dbReference type="Proteomes" id="UP001296580"/>
    </source>
</evidence>
<dbReference type="RefSeq" id="WP_173877944.1">
    <property type="nucleotide sequence ID" value="NZ_JAAIMR010000004.1"/>
</dbReference>
<dbReference type="EMBL" id="JAAIRV010000004">
    <property type="protein sequence ID" value="NSI57526.1"/>
    <property type="molecule type" value="Genomic_DNA"/>
</dbReference>
<name>A0AAJ3FC42_MEDGN</name>
<dbReference type="InterPro" id="IPR025110">
    <property type="entry name" value="AMP-bd_C"/>
</dbReference>
<dbReference type="Pfam" id="PF13193">
    <property type="entry name" value="AMP-binding_C"/>
    <property type="match status" value="1"/>
</dbReference>
<dbReference type="Gene3D" id="3.30.300.30">
    <property type="match status" value="1"/>
</dbReference>
<protein>
    <submittedName>
        <fullName evidence="4">Acyl--CoA ligase</fullName>
    </submittedName>
</protein>